<keyword evidence="3" id="KW-1185">Reference proteome</keyword>
<evidence type="ECO:0000256" key="1">
    <source>
        <dbReference type="SAM" id="MobiDB-lite"/>
    </source>
</evidence>
<dbReference type="OrthoDB" id="20821at2759"/>
<dbReference type="EMBL" id="UYRT01030250">
    <property type="protein sequence ID" value="VDK71216.1"/>
    <property type="molecule type" value="Genomic_DNA"/>
</dbReference>
<sequence length="88" mass="10020">MQVGPWSYPLVPGQTPVLKNDFGAYVVPNPSAEHPNMFVGILLPKDLDKKDEEDFYAILKQYTEVRTQELSRSMSKAEREHLSQKIGD</sequence>
<accession>A0A183DKV8</accession>
<proteinExistence type="predicted"/>
<evidence type="ECO:0000313" key="4">
    <source>
        <dbReference type="WBParaSite" id="GPUH_0000936001-mRNA-1"/>
    </source>
</evidence>
<dbReference type="Proteomes" id="UP000271098">
    <property type="component" value="Unassembled WGS sequence"/>
</dbReference>
<reference evidence="2 3" key="2">
    <citation type="submission" date="2018-11" db="EMBL/GenBank/DDBJ databases">
        <authorList>
            <consortium name="Pathogen Informatics"/>
        </authorList>
    </citation>
    <scope>NUCLEOTIDE SEQUENCE [LARGE SCALE GENOMIC DNA]</scope>
</reference>
<feature type="region of interest" description="Disordered" evidence="1">
    <location>
        <begin position="69"/>
        <end position="88"/>
    </location>
</feature>
<protein>
    <submittedName>
        <fullName evidence="4">COesterase domain-containing protein</fullName>
    </submittedName>
</protein>
<evidence type="ECO:0000313" key="2">
    <source>
        <dbReference type="EMBL" id="VDK71216.1"/>
    </source>
</evidence>
<name>A0A183DKV8_9BILA</name>
<dbReference type="WBParaSite" id="GPUH_0000936001-mRNA-1">
    <property type="protein sequence ID" value="GPUH_0000936001-mRNA-1"/>
    <property type="gene ID" value="GPUH_0000936001"/>
</dbReference>
<evidence type="ECO:0000313" key="3">
    <source>
        <dbReference type="Proteomes" id="UP000271098"/>
    </source>
</evidence>
<gene>
    <name evidence="2" type="ORF">GPUH_LOCUS9349</name>
</gene>
<reference evidence="4" key="1">
    <citation type="submission" date="2016-06" db="UniProtKB">
        <authorList>
            <consortium name="WormBaseParasite"/>
        </authorList>
    </citation>
    <scope>IDENTIFICATION</scope>
</reference>
<organism evidence="4">
    <name type="scientific">Gongylonema pulchrum</name>
    <dbReference type="NCBI Taxonomy" id="637853"/>
    <lineage>
        <taxon>Eukaryota</taxon>
        <taxon>Metazoa</taxon>
        <taxon>Ecdysozoa</taxon>
        <taxon>Nematoda</taxon>
        <taxon>Chromadorea</taxon>
        <taxon>Rhabditida</taxon>
        <taxon>Spirurina</taxon>
        <taxon>Spiruromorpha</taxon>
        <taxon>Spiruroidea</taxon>
        <taxon>Gongylonematidae</taxon>
        <taxon>Gongylonema</taxon>
    </lineage>
</organism>
<dbReference type="AlphaFoldDB" id="A0A183DKV8"/>
<feature type="compositionally biased region" description="Basic and acidic residues" evidence="1">
    <location>
        <begin position="75"/>
        <end position="88"/>
    </location>
</feature>